<sequence length="66" mass="7217">MAPLHNADPRIRAIVHLLHATITDAFDRTRSTTIAVTTDIGWVNPIGTSVWPWEQHGAAVLGYGAR</sequence>
<dbReference type="Proteomes" id="UP001611450">
    <property type="component" value="Unassembled WGS sequence"/>
</dbReference>
<name>A0ABW7W9M6_9NOCA</name>
<protein>
    <submittedName>
        <fullName evidence="1">Uncharacterized protein</fullName>
    </submittedName>
</protein>
<comment type="caution">
    <text evidence="1">The sequence shown here is derived from an EMBL/GenBank/DDBJ whole genome shotgun (WGS) entry which is preliminary data.</text>
</comment>
<dbReference type="RefSeq" id="WP_396946248.1">
    <property type="nucleotide sequence ID" value="NZ_JBIRXV010000001.1"/>
</dbReference>
<reference evidence="1 2" key="1">
    <citation type="submission" date="2024-10" db="EMBL/GenBank/DDBJ databases">
        <title>The Natural Products Discovery Center: Release of the First 8490 Sequenced Strains for Exploring Actinobacteria Biosynthetic Diversity.</title>
        <authorList>
            <person name="Kalkreuter E."/>
            <person name="Kautsar S.A."/>
            <person name="Yang D."/>
            <person name="Bader C.D."/>
            <person name="Teijaro C.N."/>
            <person name="Fluegel L."/>
            <person name="Davis C.M."/>
            <person name="Simpson J.R."/>
            <person name="Lauterbach L."/>
            <person name="Steele A.D."/>
            <person name="Gui C."/>
            <person name="Meng S."/>
            <person name="Li G."/>
            <person name="Viehrig K."/>
            <person name="Ye F."/>
            <person name="Su P."/>
            <person name="Kiefer A.F."/>
            <person name="Nichols A."/>
            <person name="Cepeda A.J."/>
            <person name="Yan W."/>
            <person name="Fan B."/>
            <person name="Jiang Y."/>
            <person name="Adhikari A."/>
            <person name="Zheng C.-J."/>
            <person name="Schuster L."/>
            <person name="Cowan T.M."/>
            <person name="Smanski M.J."/>
            <person name="Chevrette M.G."/>
            <person name="De Carvalho L.P.S."/>
            <person name="Shen B."/>
        </authorList>
    </citation>
    <scope>NUCLEOTIDE SEQUENCE [LARGE SCALE GENOMIC DNA]</scope>
    <source>
        <strain evidence="1 2">NPDC019626</strain>
    </source>
</reference>
<dbReference type="EMBL" id="JBIRXV010000001">
    <property type="protein sequence ID" value="MFI2318856.1"/>
    <property type="molecule type" value="Genomic_DNA"/>
</dbReference>
<gene>
    <name evidence="1" type="ORF">ACH47G_00015</name>
</gene>
<keyword evidence="2" id="KW-1185">Reference proteome</keyword>
<evidence type="ECO:0000313" key="2">
    <source>
        <dbReference type="Proteomes" id="UP001611450"/>
    </source>
</evidence>
<evidence type="ECO:0000313" key="1">
    <source>
        <dbReference type="EMBL" id="MFI2318856.1"/>
    </source>
</evidence>
<proteinExistence type="predicted"/>
<accession>A0ABW7W9M6</accession>
<organism evidence="1 2">
    <name type="scientific">Nocardia beijingensis</name>
    <dbReference type="NCBI Taxonomy" id="95162"/>
    <lineage>
        <taxon>Bacteria</taxon>
        <taxon>Bacillati</taxon>
        <taxon>Actinomycetota</taxon>
        <taxon>Actinomycetes</taxon>
        <taxon>Mycobacteriales</taxon>
        <taxon>Nocardiaceae</taxon>
        <taxon>Nocardia</taxon>
    </lineage>
</organism>